<protein>
    <submittedName>
        <fullName evidence="1">Uncharacterized protein</fullName>
    </submittedName>
</protein>
<organism evidence="1">
    <name type="scientific">Clostridium butyricum</name>
    <dbReference type="NCBI Taxonomy" id="1492"/>
    <lineage>
        <taxon>Bacteria</taxon>
        <taxon>Bacillati</taxon>
        <taxon>Bacillota</taxon>
        <taxon>Clostridia</taxon>
        <taxon>Eubacteriales</taxon>
        <taxon>Clostridiaceae</taxon>
        <taxon>Clostridium</taxon>
    </lineage>
</organism>
<dbReference type="EMBL" id="CACRTU010000008">
    <property type="protein sequence ID" value="VYT73394.1"/>
    <property type="molecule type" value="Genomic_DNA"/>
</dbReference>
<name>A0A6N2Z246_CLOBU</name>
<evidence type="ECO:0000313" key="1">
    <source>
        <dbReference type="EMBL" id="VYT73394.1"/>
    </source>
</evidence>
<accession>A0A6N2Z246</accession>
<sequence>MLTNDEFYERILDQEERLEGLDKRKKLKYHIVLKELN</sequence>
<reference evidence="1" key="1">
    <citation type="submission" date="2019-11" db="EMBL/GenBank/DDBJ databases">
        <authorList>
            <person name="Feng L."/>
        </authorList>
    </citation>
    <scope>NUCLEOTIDE SEQUENCE</scope>
    <source>
        <strain evidence="1">CButyricumLFYP62</strain>
    </source>
</reference>
<gene>
    <name evidence="1" type="ORF">CBLFYP62_00604</name>
</gene>
<dbReference type="AlphaFoldDB" id="A0A6N2Z246"/>
<proteinExistence type="predicted"/>